<dbReference type="Pfam" id="PF00127">
    <property type="entry name" value="Copper-bind"/>
    <property type="match status" value="1"/>
</dbReference>
<dbReference type="GeneID" id="36833769"/>
<dbReference type="STRING" id="1293036.GCA_001315825_01770"/>
<dbReference type="KEGG" id="mhk:DFR87_00465"/>
<dbReference type="InterPro" id="IPR008972">
    <property type="entry name" value="Cupredoxin"/>
</dbReference>
<dbReference type="InterPro" id="IPR000923">
    <property type="entry name" value="BlueCu_1"/>
</dbReference>
<evidence type="ECO:0000256" key="4">
    <source>
        <dbReference type="ARBA" id="ARBA00023008"/>
    </source>
</evidence>
<keyword evidence="4" id="KW-0186">Copper</keyword>
<dbReference type="Proteomes" id="UP000247586">
    <property type="component" value="Chromosome"/>
</dbReference>
<dbReference type="SUPFAM" id="SSF49503">
    <property type="entry name" value="Cupredoxins"/>
    <property type="match status" value="1"/>
</dbReference>
<evidence type="ECO:0000256" key="2">
    <source>
        <dbReference type="ARBA" id="ARBA00022723"/>
    </source>
</evidence>
<keyword evidence="1" id="KW-0813">Transport</keyword>
<dbReference type="GO" id="GO:0005507">
    <property type="term" value="F:copper ion binding"/>
    <property type="evidence" value="ECO:0007669"/>
    <property type="project" value="InterPro"/>
</dbReference>
<keyword evidence="7" id="KW-1185">Reference proteome</keyword>
<evidence type="ECO:0000256" key="1">
    <source>
        <dbReference type="ARBA" id="ARBA00022448"/>
    </source>
</evidence>
<keyword evidence="3" id="KW-0249">Electron transport</keyword>
<feature type="domain" description="Blue (type 1) copper" evidence="5">
    <location>
        <begin position="157"/>
        <end position="251"/>
    </location>
</feature>
<reference evidence="7" key="3">
    <citation type="submission" date="2020-03" db="EMBL/GenBank/DDBJ databases">
        <title>Sequencing and Assembly of Multiple Reported Metal-Biooxidizing Members of the Extremely Thermoacidophilic Archaeal Family Sulfolobaceae.</title>
        <authorList>
            <person name="Counts J.A."/>
            <person name="Kelly R.M."/>
        </authorList>
    </citation>
    <scope>NUCLEOTIDE SEQUENCE [LARGE SCALE GENOMIC DNA]</scope>
    <source>
        <strain evidence="7">HO1-1</strain>
    </source>
</reference>
<gene>
    <name evidence="6" type="ORF">DFR87_00465</name>
</gene>
<name>A0A2U9IR21_9CREN</name>
<evidence type="ECO:0000256" key="3">
    <source>
        <dbReference type="ARBA" id="ARBA00022982"/>
    </source>
</evidence>
<dbReference type="AlphaFoldDB" id="A0A2U9IR21"/>
<accession>A0A2U9IR21</accession>
<organism evidence="6 7">
    <name type="scientific">Metallosphaera hakonensis JCM 8857 = DSM 7519</name>
    <dbReference type="NCBI Taxonomy" id="1293036"/>
    <lineage>
        <taxon>Archaea</taxon>
        <taxon>Thermoproteota</taxon>
        <taxon>Thermoprotei</taxon>
        <taxon>Sulfolobales</taxon>
        <taxon>Sulfolobaceae</taxon>
        <taxon>Metallosphaera</taxon>
    </lineage>
</organism>
<evidence type="ECO:0000313" key="6">
    <source>
        <dbReference type="EMBL" id="AWR98433.1"/>
    </source>
</evidence>
<dbReference type="GO" id="GO:0009055">
    <property type="term" value="F:electron transfer activity"/>
    <property type="evidence" value="ECO:0007669"/>
    <property type="project" value="InterPro"/>
</dbReference>
<reference evidence="7" key="2">
    <citation type="submission" date="2020-03" db="EMBL/GenBank/DDBJ databases">
        <title>Complete Genome Sequences of Extremely Thermoacidophilic, Metal-Mobilizing Type-Strain Members of the Archaeal Family Sulfolobaceae: Acidianus brierleyi DSM-1651T, Acidianus sulfidivorans DSM-18786T, Metallosphaera hakonensis DSM-7519T, and Metallosphaera prunae DSM-10039T.</title>
        <authorList>
            <person name="Counts J.A."/>
            <person name="Kelly R.M."/>
        </authorList>
    </citation>
    <scope>NUCLEOTIDE SEQUENCE [LARGE SCALE GENOMIC DNA]</scope>
    <source>
        <strain evidence="7">HO1-1</strain>
    </source>
</reference>
<dbReference type="OrthoDB" id="4392at2157"/>
<evidence type="ECO:0000259" key="5">
    <source>
        <dbReference type="Pfam" id="PF00127"/>
    </source>
</evidence>
<keyword evidence="2" id="KW-0479">Metal-binding</keyword>
<dbReference type="EMBL" id="CP029287">
    <property type="protein sequence ID" value="AWR98433.1"/>
    <property type="molecule type" value="Genomic_DNA"/>
</dbReference>
<dbReference type="InterPro" id="IPR028871">
    <property type="entry name" value="BlueCu_1_BS"/>
</dbReference>
<dbReference type="Gene3D" id="2.60.40.420">
    <property type="entry name" value="Cupredoxins - blue copper proteins"/>
    <property type="match status" value="1"/>
</dbReference>
<dbReference type="RefSeq" id="WP_110368671.1">
    <property type="nucleotide sequence ID" value="NZ_CP029287.2"/>
</dbReference>
<reference evidence="6 7" key="1">
    <citation type="submission" date="2018-05" db="EMBL/GenBank/DDBJ databases">
        <title>Complete Genome Sequences of Extremely Thermoacidophilic, Metal-Mobilizing Type-Strain Members of the Archaeal Family Sulfolobaceae: Acidianus brierleyi DSM-1651T, Acidianus sulfidivorans DSM-18786T, Metallosphaera hakonensis DSM-7519T, and Metallosphaera prunae DSM-10039T.</title>
        <authorList>
            <person name="Counts J.A."/>
            <person name="Kelly R.M."/>
        </authorList>
    </citation>
    <scope>NUCLEOTIDE SEQUENCE [LARGE SCALE GENOMIC DNA]</scope>
    <source>
        <strain evidence="6 7">HO1-1</strain>
    </source>
</reference>
<sequence>MKRSLLFLVIGIVALAMVVTYAYSQVYLPQSYSQQSTRYYNNQLSFFGYGPSYSGGGMMGGMMGGMYHMMGYYNGYASIYQNQIPVDQAITIMRNPPTYAEIFPSNNSIIFSSQDVNLVVLSMGHGRAVNLTGESPPPYAQHDVFVIYGLINPTVVVPDGATIHVTLINLDAGMYHNLVITPESPPYPYYAMMYIRMNVLGMTPMLPPANYNTGQAYQFSFSTTLSPGIYYYVCEYPGHAQMGMYGEIEVK</sequence>
<proteinExistence type="predicted"/>
<evidence type="ECO:0000313" key="7">
    <source>
        <dbReference type="Proteomes" id="UP000247586"/>
    </source>
</evidence>
<dbReference type="PROSITE" id="PS00196">
    <property type="entry name" value="COPPER_BLUE"/>
    <property type="match status" value="1"/>
</dbReference>
<protein>
    <recommendedName>
        <fullName evidence="5">Blue (type 1) copper domain-containing protein</fullName>
    </recommendedName>
</protein>